<accession>A0ABD1ZM95</accession>
<dbReference type="Proteomes" id="UP001605036">
    <property type="component" value="Unassembled WGS sequence"/>
</dbReference>
<organism evidence="2 3">
    <name type="scientific">Riccia fluitans</name>
    <dbReference type="NCBI Taxonomy" id="41844"/>
    <lineage>
        <taxon>Eukaryota</taxon>
        <taxon>Viridiplantae</taxon>
        <taxon>Streptophyta</taxon>
        <taxon>Embryophyta</taxon>
        <taxon>Marchantiophyta</taxon>
        <taxon>Marchantiopsida</taxon>
        <taxon>Marchantiidae</taxon>
        <taxon>Marchantiales</taxon>
        <taxon>Ricciaceae</taxon>
        <taxon>Riccia</taxon>
    </lineage>
</organism>
<evidence type="ECO:0000313" key="3">
    <source>
        <dbReference type="Proteomes" id="UP001605036"/>
    </source>
</evidence>
<feature type="region of interest" description="Disordered" evidence="1">
    <location>
        <begin position="39"/>
        <end position="119"/>
    </location>
</feature>
<reference evidence="2 3" key="1">
    <citation type="submission" date="2024-09" db="EMBL/GenBank/DDBJ databases">
        <title>Chromosome-scale assembly of Riccia fluitans.</title>
        <authorList>
            <person name="Paukszto L."/>
            <person name="Sawicki J."/>
            <person name="Karawczyk K."/>
            <person name="Piernik-Szablinska J."/>
            <person name="Szczecinska M."/>
            <person name="Mazdziarz M."/>
        </authorList>
    </citation>
    <scope>NUCLEOTIDE SEQUENCE [LARGE SCALE GENOMIC DNA]</scope>
    <source>
        <strain evidence="2">Rf_01</strain>
        <tissue evidence="2">Aerial parts of the thallus</tissue>
    </source>
</reference>
<proteinExistence type="predicted"/>
<evidence type="ECO:0000256" key="1">
    <source>
        <dbReference type="SAM" id="MobiDB-lite"/>
    </source>
</evidence>
<comment type="caution">
    <text evidence="2">The sequence shown here is derived from an EMBL/GenBank/DDBJ whole genome shotgun (WGS) entry which is preliminary data.</text>
</comment>
<feature type="compositionally biased region" description="Polar residues" evidence="1">
    <location>
        <begin position="49"/>
        <end position="61"/>
    </location>
</feature>
<protein>
    <submittedName>
        <fullName evidence="2">Uncharacterized protein</fullName>
    </submittedName>
</protein>
<gene>
    <name evidence="2" type="ORF">R1flu_020704</name>
</gene>
<sequence>MEWEATQRDKLQEDLDRVKRQLKLQETELLLLQEEKEHMTAEASHLRMQRTSTHRSVSIQSFAARVSRPRETDNEDSPSQPPLQHRRIDPPDVLALEPAPASSVTLMLAPPADPSTRPE</sequence>
<name>A0ABD1ZM95_9MARC</name>
<dbReference type="AlphaFoldDB" id="A0ABD1ZM95"/>
<keyword evidence="3" id="KW-1185">Reference proteome</keyword>
<dbReference type="EMBL" id="JBHFFA010000001">
    <property type="protein sequence ID" value="KAL2652576.1"/>
    <property type="molecule type" value="Genomic_DNA"/>
</dbReference>
<evidence type="ECO:0000313" key="2">
    <source>
        <dbReference type="EMBL" id="KAL2652576.1"/>
    </source>
</evidence>